<feature type="domain" description="LYR motif-containing protein Cup1-like N-terminal" evidence="2">
    <location>
        <begin position="16"/>
        <end position="97"/>
    </location>
</feature>
<organism evidence="3 4">
    <name type="scientific">Bombardia bombarda</name>
    <dbReference type="NCBI Taxonomy" id="252184"/>
    <lineage>
        <taxon>Eukaryota</taxon>
        <taxon>Fungi</taxon>
        <taxon>Dikarya</taxon>
        <taxon>Ascomycota</taxon>
        <taxon>Pezizomycotina</taxon>
        <taxon>Sordariomycetes</taxon>
        <taxon>Sordariomycetidae</taxon>
        <taxon>Sordariales</taxon>
        <taxon>Lasiosphaeriaceae</taxon>
        <taxon>Bombardia</taxon>
    </lineage>
</organism>
<proteinExistence type="predicted"/>
<feature type="region of interest" description="Disordered" evidence="1">
    <location>
        <begin position="353"/>
        <end position="390"/>
    </location>
</feature>
<dbReference type="AlphaFoldDB" id="A0AA39WUV8"/>
<comment type="caution">
    <text evidence="3">The sequence shown here is derived from an EMBL/GenBank/DDBJ whole genome shotgun (WGS) entry which is preliminary data.</text>
</comment>
<dbReference type="CDD" id="cd20273">
    <property type="entry name" value="Complex1_LYR_unchar"/>
    <property type="match status" value="1"/>
</dbReference>
<sequence length="390" mass="44429">MLSRLPIPHPTTTLHLYRHLLREATYLPIDARIYATSRLKTRFRRYQKKQQDDVAPQVEEANSQLRYLRAANAGSLPRMRRVLLQTFGRVGYRRRKLTEEFVKPDMPTTVEEIEQYAAKGAAIQALKRKADWLDNWDQVKLRAFFVSQSKASLINSPKRAISHFQTNPEKQIPAENAWGRRLAPKLARNKLKRAWKGSVDKIYPPVAKSEWEKLRDLALGPAPVGVPKRRPVARLLSSDSNGAETSTWDWQAFATKPVTIVERQANRKNRLLSGAVDEHTPLAEPEPIDQHKYTTRLWRRIYGEVWQMTAYMEKKPTGKGWNIVWGGAIFQAPPASTAHQELFEDIAIDGKLLKKQSSKPTQHPGGKGQKFPGQDAPPRESTPPATKLST</sequence>
<dbReference type="EMBL" id="JAULSR010000004">
    <property type="protein sequence ID" value="KAK0622053.1"/>
    <property type="molecule type" value="Genomic_DNA"/>
</dbReference>
<accession>A0AA39WUV8</accession>
<gene>
    <name evidence="3" type="ORF">B0T17DRAFT_618414</name>
</gene>
<evidence type="ECO:0000256" key="1">
    <source>
        <dbReference type="SAM" id="MobiDB-lite"/>
    </source>
</evidence>
<name>A0AA39WUV8_9PEZI</name>
<dbReference type="Pfam" id="PF20263">
    <property type="entry name" value="LYRM2-like"/>
    <property type="match status" value="1"/>
</dbReference>
<evidence type="ECO:0000313" key="4">
    <source>
        <dbReference type="Proteomes" id="UP001174934"/>
    </source>
</evidence>
<protein>
    <recommendedName>
        <fullName evidence="2">LYR motif-containing protein Cup1-like N-terminal domain-containing protein</fullName>
    </recommendedName>
</protein>
<evidence type="ECO:0000313" key="3">
    <source>
        <dbReference type="EMBL" id="KAK0622053.1"/>
    </source>
</evidence>
<reference evidence="3" key="1">
    <citation type="submission" date="2023-06" db="EMBL/GenBank/DDBJ databases">
        <title>Genome-scale phylogeny and comparative genomics of the fungal order Sordariales.</title>
        <authorList>
            <consortium name="Lawrence Berkeley National Laboratory"/>
            <person name="Hensen N."/>
            <person name="Bonometti L."/>
            <person name="Westerberg I."/>
            <person name="Brannstrom I.O."/>
            <person name="Guillou S."/>
            <person name="Cros-Aarteil S."/>
            <person name="Calhoun S."/>
            <person name="Haridas S."/>
            <person name="Kuo A."/>
            <person name="Mondo S."/>
            <person name="Pangilinan J."/>
            <person name="Riley R."/>
            <person name="LaButti K."/>
            <person name="Andreopoulos B."/>
            <person name="Lipzen A."/>
            <person name="Chen C."/>
            <person name="Yanf M."/>
            <person name="Daum C."/>
            <person name="Ng V."/>
            <person name="Clum A."/>
            <person name="Steindorff A."/>
            <person name="Ohm R."/>
            <person name="Martin F."/>
            <person name="Silar P."/>
            <person name="Natvig D."/>
            <person name="Lalanne C."/>
            <person name="Gautier V."/>
            <person name="Ament-velasquez S.L."/>
            <person name="Kruys A."/>
            <person name="Hutchinson M.I."/>
            <person name="Powell A.J."/>
            <person name="Barry K."/>
            <person name="Miller A.N."/>
            <person name="Grigoriev I.V."/>
            <person name="Debuchy R."/>
            <person name="Gladieux P."/>
            <person name="Thoren M.H."/>
            <person name="Johannesson H."/>
        </authorList>
    </citation>
    <scope>NUCLEOTIDE SEQUENCE</scope>
    <source>
        <strain evidence="3">SMH3391-2</strain>
    </source>
</reference>
<keyword evidence="4" id="KW-1185">Reference proteome</keyword>
<dbReference type="Proteomes" id="UP001174934">
    <property type="component" value="Unassembled WGS sequence"/>
</dbReference>
<evidence type="ECO:0000259" key="2">
    <source>
        <dbReference type="Pfam" id="PF20263"/>
    </source>
</evidence>
<dbReference type="InterPro" id="IPR046896">
    <property type="entry name" value="Cup1-like_N"/>
</dbReference>